<evidence type="ECO:0000313" key="8">
    <source>
        <dbReference type="EMBL" id="PGS83940.1"/>
    </source>
</evidence>
<gene>
    <name evidence="8" type="ORF">COC69_01510</name>
</gene>
<keyword evidence="4" id="KW-0233">DNA recombination</keyword>
<dbReference type="SUPFAM" id="SSF56349">
    <property type="entry name" value="DNA breaking-rejoining enzymes"/>
    <property type="match status" value="1"/>
</dbReference>
<dbReference type="PROSITE" id="PS51900">
    <property type="entry name" value="CB"/>
    <property type="match status" value="1"/>
</dbReference>
<feature type="domain" description="Core-binding (CB)" evidence="7">
    <location>
        <begin position="1"/>
        <end position="82"/>
    </location>
</feature>
<keyword evidence="3 5" id="KW-0238">DNA-binding</keyword>
<evidence type="ECO:0000256" key="3">
    <source>
        <dbReference type="ARBA" id="ARBA00023125"/>
    </source>
</evidence>
<evidence type="ECO:0000256" key="2">
    <source>
        <dbReference type="ARBA" id="ARBA00022908"/>
    </source>
</evidence>
<comment type="similarity">
    <text evidence="1">Belongs to the 'phage' integrase family.</text>
</comment>
<dbReference type="Pfam" id="PF00589">
    <property type="entry name" value="Phage_integrase"/>
    <property type="match status" value="1"/>
</dbReference>
<accession>A0A9X7CSL2</accession>
<dbReference type="InterPro" id="IPR050090">
    <property type="entry name" value="Tyrosine_recombinase_XerCD"/>
</dbReference>
<dbReference type="InterPro" id="IPR010998">
    <property type="entry name" value="Integrase_recombinase_N"/>
</dbReference>
<dbReference type="PANTHER" id="PTHR30349:SF64">
    <property type="entry name" value="PROPHAGE INTEGRASE INTD-RELATED"/>
    <property type="match status" value="1"/>
</dbReference>
<name>A0A9X7CSL2_BACCE</name>
<comment type="caution">
    <text evidence="8">The sequence shown here is derived from an EMBL/GenBank/DDBJ whole genome shotgun (WGS) entry which is preliminary data.</text>
</comment>
<dbReference type="InterPro" id="IPR013762">
    <property type="entry name" value="Integrase-like_cat_sf"/>
</dbReference>
<keyword evidence="2" id="KW-0229">DNA integration</keyword>
<evidence type="ECO:0000256" key="5">
    <source>
        <dbReference type="PROSITE-ProRule" id="PRU01248"/>
    </source>
</evidence>
<dbReference type="CDD" id="cd01189">
    <property type="entry name" value="INT_ICEBs1_C_like"/>
    <property type="match status" value="1"/>
</dbReference>
<evidence type="ECO:0000256" key="4">
    <source>
        <dbReference type="ARBA" id="ARBA00023172"/>
    </source>
</evidence>
<dbReference type="InterPro" id="IPR044068">
    <property type="entry name" value="CB"/>
</dbReference>
<dbReference type="Gene3D" id="1.10.443.10">
    <property type="entry name" value="Intergrase catalytic core"/>
    <property type="match status" value="1"/>
</dbReference>
<dbReference type="EMBL" id="NULI01000007">
    <property type="protein sequence ID" value="PGS83940.1"/>
    <property type="molecule type" value="Genomic_DNA"/>
</dbReference>
<protein>
    <submittedName>
        <fullName evidence="8">Site-specific integrase</fullName>
    </submittedName>
</protein>
<evidence type="ECO:0000256" key="1">
    <source>
        <dbReference type="ARBA" id="ARBA00008857"/>
    </source>
</evidence>
<dbReference type="GO" id="GO:0003677">
    <property type="term" value="F:DNA binding"/>
    <property type="evidence" value="ECO:0007669"/>
    <property type="project" value="UniProtKB-UniRule"/>
</dbReference>
<dbReference type="InterPro" id="IPR004107">
    <property type="entry name" value="Integrase_SAM-like_N"/>
</dbReference>
<sequence length="298" mass="34642">LTFSQVADSYFDWYCQRRKQSSITTVKNTIYRHLITEFGRMKIDRITAKHIMNYQNKIIHTYSADSLKRIHTVLSAIFNFAIKFHGLTSNPARIAGNFEVESNKRMNFWQFEEFKQFIEVVDDPMYKAFFSTLYYSGARKGELLALTWNDINFDDKSININKTEYNRHITKPKTKSSNRIVMLSSHVMNLLITLKNASMKKSPVKTDYVVFGEFYNSIATTTLDKRYLKYINLSGVKKILLHEFRHSHASYLINKGVNPLVVAQRLGHSNVATTLNTYSHLYPSKQAEVVAFMENDLV</sequence>
<dbReference type="GO" id="GO:0006310">
    <property type="term" value="P:DNA recombination"/>
    <property type="evidence" value="ECO:0007669"/>
    <property type="project" value="UniProtKB-KW"/>
</dbReference>
<dbReference type="InterPro" id="IPR011010">
    <property type="entry name" value="DNA_brk_join_enz"/>
</dbReference>
<dbReference type="Pfam" id="PF14659">
    <property type="entry name" value="Phage_int_SAM_3"/>
    <property type="match status" value="1"/>
</dbReference>
<dbReference type="Proteomes" id="UP000224203">
    <property type="component" value="Unassembled WGS sequence"/>
</dbReference>
<feature type="domain" description="Tyr recombinase" evidence="6">
    <location>
        <begin position="104"/>
        <end position="291"/>
    </location>
</feature>
<evidence type="ECO:0000259" key="6">
    <source>
        <dbReference type="PROSITE" id="PS51898"/>
    </source>
</evidence>
<feature type="non-terminal residue" evidence="8">
    <location>
        <position position="1"/>
    </location>
</feature>
<reference evidence="8 9" key="1">
    <citation type="submission" date="2017-09" db="EMBL/GenBank/DDBJ databases">
        <title>Large-scale bioinformatics analysis of Bacillus genomes uncovers conserved roles of natural products in bacterial physiology.</title>
        <authorList>
            <consortium name="Agbiome Team Llc"/>
            <person name="Bleich R.M."/>
            <person name="Grubbs K.J."/>
            <person name="Santa Maria K.C."/>
            <person name="Allen S.E."/>
            <person name="Farag S."/>
            <person name="Shank E.A."/>
            <person name="Bowers A."/>
        </authorList>
    </citation>
    <scope>NUCLEOTIDE SEQUENCE [LARGE SCALE GENOMIC DNA]</scope>
    <source>
        <strain evidence="8 9">AFS041711</strain>
    </source>
</reference>
<dbReference type="AlphaFoldDB" id="A0A9X7CSL2"/>
<dbReference type="PANTHER" id="PTHR30349">
    <property type="entry name" value="PHAGE INTEGRASE-RELATED"/>
    <property type="match status" value="1"/>
</dbReference>
<dbReference type="RefSeq" id="WP_098782185.1">
    <property type="nucleotide sequence ID" value="NZ_NULI01000007.1"/>
</dbReference>
<dbReference type="Gene3D" id="1.10.150.130">
    <property type="match status" value="1"/>
</dbReference>
<evidence type="ECO:0000259" key="7">
    <source>
        <dbReference type="PROSITE" id="PS51900"/>
    </source>
</evidence>
<dbReference type="PROSITE" id="PS51898">
    <property type="entry name" value="TYR_RECOMBINASE"/>
    <property type="match status" value="1"/>
</dbReference>
<evidence type="ECO:0000313" key="9">
    <source>
        <dbReference type="Proteomes" id="UP000224203"/>
    </source>
</evidence>
<dbReference type="InterPro" id="IPR002104">
    <property type="entry name" value="Integrase_catalytic"/>
</dbReference>
<proteinExistence type="inferred from homology"/>
<dbReference type="GO" id="GO:0015074">
    <property type="term" value="P:DNA integration"/>
    <property type="evidence" value="ECO:0007669"/>
    <property type="project" value="UniProtKB-KW"/>
</dbReference>
<organism evidence="8 9">
    <name type="scientific">Bacillus cereus</name>
    <dbReference type="NCBI Taxonomy" id="1396"/>
    <lineage>
        <taxon>Bacteria</taxon>
        <taxon>Bacillati</taxon>
        <taxon>Bacillota</taxon>
        <taxon>Bacilli</taxon>
        <taxon>Bacillales</taxon>
        <taxon>Bacillaceae</taxon>
        <taxon>Bacillus</taxon>
        <taxon>Bacillus cereus group</taxon>
    </lineage>
</organism>